<gene>
    <name evidence="1" type="ORF">DXC39_27665</name>
</gene>
<protein>
    <submittedName>
        <fullName evidence="1">Metal-dependent hydrolase</fullName>
    </submittedName>
</protein>
<proteinExistence type="predicted"/>
<dbReference type="AlphaFoldDB" id="A0A174M2N3"/>
<dbReference type="GO" id="GO:0016787">
    <property type="term" value="F:hydrolase activity"/>
    <property type="evidence" value="ECO:0007669"/>
    <property type="project" value="UniProtKB-KW"/>
</dbReference>
<dbReference type="PANTHER" id="PTHR35531:SF1">
    <property type="entry name" value="INNER MEMBRANE PROTEIN YBCI-RELATED"/>
    <property type="match status" value="1"/>
</dbReference>
<reference evidence="1 2" key="1">
    <citation type="submission" date="2018-08" db="EMBL/GenBank/DDBJ databases">
        <title>A genome reference for cultivated species of the human gut microbiota.</title>
        <authorList>
            <person name="Zou Y."/>
            <person name="Xue W."/>
            <person name="Luo G."/>
        </authorList>
    </citation>
    <scope>NUCLEOTIDE SEQUENCE [LARGE SCALE GENOMIC DNA]</scope>
    <source>
        <strain evidence="1 2">TF05-11AC</strain>
    </source>
</reference>
<evidence type="ECO:0000313" key="2">
    <source>
        <dbReference type="Proteomes" id="UP000261257"/>
    </source>
</evidence>
<sequence length="154" mass="17149">MSGSAHMAMGVFIGAMVVYVARPKVVESAVIFGITTTAILLPDIDEPRSKIGRRYPVISFIIHFLCGHRYLIHSPFLLAILYYLLNSNLQGISFVAGYGGHLLQDLFTAGGLALLYPFSRRRISLSPFRTGGITDWLMTGVLMIIIFKIVTERW</sequence>
<dbReference type="Pfam" id="PF04307">
    <property type="entry name" value="YdjM"/>
    <property type="match status" value="1"/>
</dbReference>
<dbReference type="EMBL" id="QSSQ01000044">
    <property type="protein sequence ID" value="RGL95815.1"/>
    <property type="molecule type" value="Genomic_DNA"/>
</dbReference>
<name>A0A174M2N3_9FIRM</name>
<dbReference type="InterPro" id="IPR007404">
    <property type="entry name" value="YdjM-like"/>
</dbReference>
<accession>A0A174M2N3</accession>
<comment type="caution">
    <text evidence="1">The sequence shown here is derived from an EMBL/GenBank/DDBJ whole genome shotgun (WGS) entry which is preliminary data.</text>
</comment>
<dbReference type="Proteomes" id="UP000261257">
    <property type="component" value="Unassembled WGS sequence"/>
</dbReference>
<dbReference type="PANTHER" id="PTHR35531">
    <property type="entry name" value="INNER MEMBRANE PROTEIN YBCI-RELATED"/>
    <property type="match status" value="1"/>
</dbReference>
<dbReference type="RefSeq" id="WP_055649192.1">
    <property type="nucleotide sequence ID" value="NZ_CABJBJ010000073.1"/>
</dbReference>
<organism evidence="1 2">
    <name type="scientific">Hungatella hathewayi</name>
    <dbReference type="NCBI Taxonomy" id="154046"/>
    <lineage>
        <taxon>Bacteria</taxon>
        <taxon>Bacillati</taxon>
        <taxon>Bacillota</taxon>
        <taxon>Clostridia</taxon>
        <taxon>Lachnospirales</taxon>
        <taxon>Lachnospiraceae</taxon>
        <taxon>Hungatella</taxon>
    </lineage>
</organism>
<keyword evidence="1" id="KW-0378">Hydrolase</keyword>
<evidence type="ECO:0000313" key="1">
    <source>
        <dbReference type="EMBL" id="RGL95815.1"/>
    </source>
</evidence>